<keyword evidence="1" id="KW-1133">Transmembrane helix</keyword>
<keyword evidence="1" id="KW-0472">Membrane</keyword>
<gene>
    <name evidence="2" type="ORF">RM479_09530</name>
</gene>
<dbReference type="RefSeq" id="WP_311511370.1">
    <property type="nucleotide sequence ID" value="NZ_JAVREP010000005.1"/>
</dbReference>
<sequence length="59" mass="6341">MRASLWLLIVLGATANAVTSFGGFHPLISVAFGSSTVLCTVLLVMHHLRHRRRRAPSGG</sequence>
<organism evidence="2 3">
    <name type="scientific">Nocardiopsis lambiniae</name>
    <dbReference type="NCBI Taxonomy" id="3075539"/>
    <lineage>
        <taxon>Bacteria</taxon>
        <taxon>Bacillati</taxon>
        <taxon>Actinomycetota</taxon>
        <taxon>Actinomycetes</taxon>
        <taxon>Streptosporangiales</taxon>
        <taxon>Nocardiopsidaceae</taxon>
        <taxon>Nocardiopsis</taxon>
    </lineage>
</organism>
<keyword evidence="1" id="KW-0812">Transmembrane</keyword>
<protein>
    <submittedName>
        <fullName evidence="2">Uncharacterized protein</fullName>
    </submittedName>
</protein>
<evidence type="ECO:0000256" key="1">
    <source>
        <dbReference type="SAM" id="Phobius"/>
    </source>
</evidence>
<comment type="caution">
    <text evidence="2">The sequence shown here is derived from an EMBL/GenBank/DDBJ whole genome shotgun (WGS) entry which is preliminary data.</text>
</comment>
<proteinExistence type="predicted"/>
<accession>A0ABU2M7K3</accession>
<dbReference type="Proteomes" id="UP001183390">
    <property type="component" value="Unassembled WGS sequence"/>
</dbReference>
<feature type="transmembrane region" description="Helical" evidence="1">
    <location>
        <begin position="27"/>
        <end position="45"/>
    </location>
</feature>
<evidence type="ECO:0000313" key="2">
    <source>
        <dbReference type="EMBL" id="MDT0328653.1"/>
    </source>
</evidence>
<dbReference type="EMBL" id="JAVREP010000005">
    <property type="protein sequence ID" value="MDT0328653.1"/>
    <property type="molecule type" value="Genomic_DNA"/>
</dbReference>
<keyword evidence="3" id="KW-1185">Reference proteome</keyword>
<reference evidence="3" key="1">
    <citation type="submission" date="2023-07" db="EMBL/GenBank/DDBJ databases">
        <title>30 novel species of actinomycetes from the DSMZ collection.</title>
        <authorList>
            <person name="Nouioui I."/>
        </authorList>
    </citation>
    <scope>NUCLEOTIDE SEQUENCE [LARGE SCALE GENOMIC DNA]</scope>
    <source>
        <strain evidence="3">DSM 44743</strain>
    </source>
</reference>
<evidence type="ECO:0000313" key="3">
    <source>
        <dbReference type="Proteomes" id="UP001183390"/>
    </source>
</evidence>
<name>A0ABU2M7K3_9ACTN</name>